<name>A0A4Y3RQ25_9ACTN</name>
<dbReference type="Pfam" id="PF01243">
    <property type="entry name" value="PNPOx_N"/>
    <property type="match status" value="1"/>
</dbReference>
<dbReference type="PANTHER" id="PTHR35176:SF11">
    <property type="entry name" value="PYRIDOXAMINE 5'-PHOSPHATE OXIDASE FAMILY PROTEIN"/>
    <property type="match status" value="1"/>
</dbReference>
<keyword evidence="1" id="KW-0560">Oxidoreductase</keyword>
<dbReference type="GO" id="GO:0016627">
    <property type="term" value="F:oxidoreductase activity, acting on the CH-CH group of donors"/>
    <property type="evidence" value="ECO:0007669"/>
    <property type="project" value="TreeGrafter"/>
</dbReference>
<dbReference type="EMBL" id="BJMN01000022">
    <property type="protein sequence ID" value="GEB57970.1"/>
    <property type="molecule type" value="Genomic_DNA"/>
</dbReference>
<dbReference type="InterPro" id="IPR012349">
    <property type="entry name" value="Split_barrel_FMN-bd"/>
</dbReference>
<dbReference type="NCBIfam" id="TIGR03666">
    <property type="entry name" value="Rv2061_F420"/>
    <property type="match status" value="1"/>
</dbReference>
<evidence type="ECO:0000256" key="1">
    <source>
        <dbReference type="ARBA" id="ARBA00023002"/>
    </source>
</evidence>
<keyword evidence="4" id="KW-1185">Reference proteome</keyword>
<dbReference type="Proteomes" id="UP000315226">
    <property type="component" value="Unassembled WGS sequence"/>
</dbReference>
<comment type="caution">
    <text evidence="3">The sequence shown here is derived from an EMBL/GenBank/DDBJ whole genome shotgun (WGS) entry which is preliminary data.</text>
</comment>
<dbReference type="SUPFAM" id="SSF50475">
    <property type="entry name" value="FMN-binding split barrel"/>
    <property type="match status" value="1"/>
</dbReference>
<gene>
    <name evidence="3" type="ORF">SGA01_35750</name>
</gene>
<dbReference type="Gene3D" id="2.30.110.10">
    <property type="entry name" value="Electron Transport, Fmn-binding Protein, Chain A"/>
    <property type="match status" value="1"/>
</dbReference>
<proteinExistence type="predicted"/>
<protein>
    <recommendedName>
        <fullName evidence="2">Pyridoxamine 5'-phosphate oxidase N-terminal domain-containing protein</fullName>
    </recommendedName>
</protein>
<dbReference type="InterPro" id="IPR052019">
    <property type="entry name" value="F420H2_bilvrd_red/Heme_oxyg"/>
</dbReference>
<evidence type="ECO:0000313" key="4">
    <source>
        <dbReference type="Proteomes" id="UP000315226"/>
    </source>
</evidence>
<organism evidence="3 4">
    <name type="scientific">Streptomyces gardneri</name>
    <dbReference type="NCBI Taxonomy" id="66892"/>
    <lineage>
        <taxon>Bacteria</taxon>
        <taxon>Bacillati</taxon>
        <taxon>Actinomycetota</taxon>
        <taxon>Actinomycetes</taxon>
        <taxon>Kitasatosporales</taxon>
        <taxon>Streptomycetaceae</taxon>
        <taxon>Streptomyces</taxon>
    </lineage>
</organism>
<reference evidence="3 4" key="1">
    <citation type="submission" date="2019-06" db="EMBL/GenBank/DDBJ databases">
        <title>Whole genome shotgun sequence of Streptomyces gardneri NBRC 12865.</title>
        <authorList>
            <person name="Hosoyama A."/>
            <person name="Uohara A."/>
            <person name="Ohji S."/>
            <person name="Ichikawa N."/>
        </authorList>
    </citation>
    <scope>NUCLEOTIDE SEQUENCE [LARGE SCALE GENOMIC DNA]</scope>
    <source>
        <strain evidence="3 4">NBRC 12865</strain>
    </source>
</reference>
<sequence length="146" mass="16652">MRDAGWPPPRLLRMIPEELRRGRYVSLTTFRKNGTGVATPVWYAVEGSELYAWTRTDSWKVKRLRNDPRVELAVCDVRGNIAEGATRFPGEGRLVEGEELGRIRGLLSRKYTWQYWLTDVPAMIVRLGKRPHTGIVVRLGSAESAE</sequence>
<dbReference type="AlphaFoldDB" id="A0A4Y3RQ25"/>
<feature type="domain" description="Pyridoxamine 5'-phosphate oxidase N-terminal" evidence="2">
    <location>
        <begin position="17"/>
        <end position="109"/>
    </location>
</feature>
<dbReference type="GO" id="GO:0070967">
    <property type="term" value="F:coenzyme F420 binding"/>
    <property type="evidence" value="ECO:0007669"/>
    <property type="project" value="TreeGrafter"/>
</dbReference>
<evidence type="ECO:0000313" key="3">
    <source>
        <dbReference type="EMBL" id="GEB57970.1"/>
    </source>
</evidence>
<accession>A0A4Y3RQ25</accession>
<dbReference type="PANTHER" id="PTHR35176">
    <property type="entry name" value="HEME OXYGENASE HI_0854-RELATED"/>
    <property type="match status" value="1"/>
</dbReference>
<dbReference type="InterPro" id="IPR011576">
    <property type="entry name" value="Pyridox_Oxase_N"/>
</dbReference>
<dbReference type="InterPro" id="IPR019965">
    <property type="entry name" value="PPOX_F420-dep_Rv2061_put"/>
</dbReference>
<evidence type="ECO:0000259" key="2">
    <source>
        <dbReference type="Pfam" id="PF01243"/>
    </source>
</evidence>
<dbReference type="GO" id="GO:0005829">
    <property type="term" value="C:cytosol"/>
    <property type="evidence" value="ECO:0007669"/>
    <property type="project" value="TreeGrafter"/>
</dbReference>